<keyword evidence="1" id="KW-0472">Membrane</keyword>
<dbReference type="Pfam" id="PF03703">
    <property type="entry name" value="bPH_2"/>
    <property type="match status" value="1"/>
</dbReference>
<gene>
    <name evidence="3" type="ORF">KQ656_13985</name>
    <name evidence="4" type="ORF">PYH69_10925</name>
</gene>
<keyword evidence="5" id="KW-1185">Reference proteome</keyword>
<protein>
    <submittedName>
        <fullName evidence="4">PH domain-containing protein</fullName>
    </submittedName>
</protein>
<dbReference type="Proteomes" id="UP000770161">
    <property type="component" value="Unassembled WGS sequence"/>
</dbReference>
<dbReference type="PANTHER" id="PTHR34473">
    <property type="entry name" value="UPF0699 TRANSMEMBRANE PROTEIN YDBS"/>
    <property type="match status" value="1"/>
</dbReference>
<dbReference type="Proteomes" id="UP001223261">
    <property type="component" value="Chromosome"/>
</dbReference>
<name>A0AAX3W2U4_MAMLE</name>
<evidence type="ECO:0000313" key="6">
    <source>
        <dbReference type="Proteomes" id="UP001223261"/>
    </source>
</evidence>
<keyword evidence="1" id="KW-1133">Transmembrane helix</keyword>
<dbReference type="EMBL" id="JAHLZN010000051">
    <property type="protein sequence ID" value="MBU6115065.1"/>
    <property type="molecule type" value="Genomic_DNA"/>
</dbReference>
<dbReference type="InterPro" id="IPR005182">
    <property type="entry name" value="YdbS-like_PH"/>
</dbReference>
<sequence length="166" mass="19027">MLPKHKMDPKGKTVERIGTLITLAIILIITIAMFVVLKLWLTDISKWFILIPIGIGLIIGIYGLIIQPYYMYRNFRYDITNDEVNIKSGIFMIEESTIPMGRIQNVDLYEGFFMRKFNLASISLSTAGGNSGLKYLKVDIANEIKRSIQNRIDDNKDEYENEGENV</sequence>
<reference evidence="3 5" key="1">
    <citation type="submission" date="2021-06" db="EMBL/GenBank/DDBJ databases">
        <title>Staphylococcus lentus K169 genome sequencing.</title>
        <authorList>
            <person name="Sundareshan S."/>
            <person name="Akhila D.S."/>
            <person name="Prachi D."/>
            <person name="Sivakumar R."/>
            <person name="Rajendhran J."/>
            <person name="Isloor S."/>
            <person name="Hegde N.R."/>
        </authorList>
    </citation>
    <scope>NUCLEOTIDE SEQUENCE [LARGE SCALE GENOMIC DNA]</scope>
    <source>
        <strain evidence="3 5">K169</strain>
    </source>
</reference>
<proteinExistence type="predicted"/>
<feature type="domain" description="YdbS-like PH" evidence="2">
    <location>
        <begin position="72"/>
        <end position="148"/>
    </location>
</feature>
<dbReference type="GeneID" id="99676039"/>
<organism evidence="4 6">
    <name type="scientific">Mammaliicoccus lentus</name>
    <name type="common">Staphylococcus lentus</name>
    <dbReference type="NCBI Taxonomy" id="42858"/>
    <lineage>
        <taxon>Bacteria</taxon>
        <taxon>Bacillati</taxon>
        <taxon>Bacillota</taxon>
        <taxon>Bacilli</taxon>
        <taxon>Bacillales</taxon>
        <taxon>Staphylococcaceae</taxon>
        <taxon>Mammaliicoccus</taxon>
    </lineage>
</organism>
<feature type="transmembrane region" description="Helical" evidence="1">
    <location>
        <begin position="47"/>
        <end position="66"/>
    </location>
</feature>
<reference evidence="4" key="2">
    <citation type="journal article" date="2023" name="Antibiotics">
        <title>Prevalence and Molecular Characterization of Methicillin-Resistant Staphylococci (MRS) and Mammaliicocci (MRM) in Dromedary Camels from Algeria: First Detection of SCCmec-mecC Hybrid in Methicillin-Resistant Mammaliicoccus lentus.</title>
        <authorList>
            <person name="Belhout C."/>
            <person name="Boyen F."/>
            <person name="Vereecke N."/>
            <person name="Theuns S."/>
            <person name="Taibi N."/>
            <person name="Stegger M."/>
            <person name="de la Fe-Rodriguez P.Y."/>
            <person name="Bouayad L."/>
            <person name="Elgroud R."/>
            <person name="Butaye P."/>
        </authorList>
    </citation>
    <scope>NUCLEOTIDE SEQUENCE</scope>
    <source>
        <strain evidence="4">7048</strain>
    </source>
</reference>
<accession>A0AAX3W2U4</accession>
<evidence type="ECO:0000313" key="4">
    <source>
        <dbReference type="EMBL" id="WHI59226.1"/>
    </source>
</evidence>
<evidence type="ECO:0000256" key="1">
    <source>
        <dbReference type="SAM" id="Phobius"/>
    </source>
</evidence>
<dbReference type="EMBL" id="CP118848">
    <property type="protein sequence ID" value="WHI59226.1"/>
    <property type="molecule type" value="Genomic_DNA"/>
</dbReference>
<dbReference type="PANTHER" id="PTHR34473:SF2">
    <property type="entry name" value="UPF0699 TRANSMEMBRANE PROTEIN YDBT"/>
    <property type="match status" value="1"/>
</dbReference>
<evidence type="ECO:0000259" key="2">
    <source>
        <dbReference type="Pfam" id="PF03703"/>
    </source>
</evidence>
<dbReference type="RefSeq" id="WP_016999696.1">
    <property type="nucleotide sequence ID" value="NZ_CP059679.1"/>
</dbReference>
<feature type="transmembrane region" description="Helical" evidence="1">
    <location>
        <begin position="20"/>
        <end position="41"/>
    </location>
</feature>
<evidence type="ECO:0000313" key="5">
    <source>
        <dbReference type="Proteomes" id="UP000770161"/>
    </source>
</evidence>
<keyword evidence="1" id="KW-0812">Transmembrane</keyword>
<evidence type="ECO:0000313" key="3">
    <source>
        <dbReference type="EMBL" id="MBU6115065.1"/>
    </source>
</evidence>
<dbReference type="AlphaFoldDB" id="A0AAX3W2U4"/>